<dbReference type="EMBL" id="JBIWXY010000001">
    <property type="protein sequence ID" value="MFJ5445167.1"/>
    <property type="molecule type" value="Genomic_DNA"/>
</dbReference>
<gene>
    <name evidence="1" type="ORF">ACIKP9_02885</name>
</gene>
<name>A0ABW8GJA2_9PROT</name>
<proteinExistence type="predicted"/>
<evidence type="ECO:0000313" key="1">
    <source>
        <dbReference type="EMBL" id="MFJ5445167.1"/>
    </source>
</evidence>
<protein>
    <submittedName>
        <fullName evidence="1">Uncharacterized protein</fullName>
    </submittedName>
</protein>
<dbReference type="Proteomes" id="UP001617669">
    <property type="component" value="Unassembled WGS sequence"/>
</dbReference>
<organism evidence="1 2">
    <name type="scientific">Methylobacillus methanolivorans</name>
    <dbReference type="NCBI Taxonomy" id="1848927"/>
    <lineage>
        <taxon>Bacteria</taxon>
        <taxon>Pseudomonadati</taxon>
        <taxon>Pseudomonadota</taxon>
        <taxon>Betaproteobacteria</taxon>
        <taxon>Nitrosomonadales</taxon>
        <taxon>Methylophilaceae</taxon>
        <taxon>Methylobacillus</taxon>
    </lineage>
</organism>
<dbReference type="RefSeq" id="WP_400879056.1">
    <property type="nucleotide sequence ID" value="NZ_JBIWXY010000001.1"/>
</dbReference>
<evidence type="ECO:0000313" key="2">
    <source>
        <dbReference type="Proteomes" id="UP001617669"/>
    </source>
</evidence>
<comment type="caution">
    <text evidence="1">The sequence shown here is derived from an EMBL/GenBank/DDBJ whole genome shotgun (WGS) entry which is preliminary data.</text>
</comment>
<keyword evidence="2" id="KW-1185">Reference proteome</keyword>
<reference evidence="1 2" key="1">
    <citation type="submission" date="2024-11" db="EMBL/GenBank/DDBJ databases">
        <authorList>
            <person name="Kaparullina E.N."/>
            <person name="Delegan Y.A."/>
            <person name="Doronina N.V."/>
        </authorList>
    </citation>
    <scope>NUCLEOTIDE SEQUENCE [LARGE SCALE GENOMIC DNA]</scope>
    <source>
        <strain evidence="1 2">7sh_L</strain>
    </source>
</reference>
<sequence>MDSVREVGHSQMVTRTPNLNVLASISLANQNGYPHHDKRRLC</sequence>
<accession>A0ABW8GJA2</accession>